<evidence type="ECO:0000313" key="2">
    <source>
        <dbReference type="EMBL" id="QEH93796.1"/>
    </source>
</evidence>
<dbReference type="EMBL" id="CP043031">
    <property type="protein sequence ID" value="QEH93796.1"/>
    <property type="molecule type" value="Genomic_DNA"/>
</dbReference>
<sequence length="307" mass="33286">MTSASLIVPTRGGAERLPVLFDALRRQTHTDWEALVVVDGDIDGSEAVVDRYPDLPVRAIVLPENRGRVSALNAGFEAADGDVLIRCDDDFEPAPGHVAAHVAAHDERLCGAVGLPINVAPENAYMRVYGHDADERSRRDAYATEPNERWKLWGGNTSVRRETFVELGGFDTRYRGYGWEDVDFGYRLHSLGLPIELVPDAEVRHHMASVNTVARANRALMSGKARHTFDRLHGQGSSGSSLRALSSPWNAAVVAASRTMTPTTTPVIAEAVDRLIGPLPNSIGRKLVALTVEAAGASGYRSGQDRT</sequence>
<protein>
    <submittedName>
        <fullName evidence="2">Glycosyltransferase</fullName>
    </submittedName>
</protein>
<dbReference type="CDD" id="cd00761">
    <property type="entry name" value="Glyco_tranf_GTA_type"/>
    <property type="match status" value="1"/>
</dbReference>
<feature type="domain" description="Glycosyltransferase 2-like" evidence="1">
    <location>
        <begin position="5"/>
        <end position="162"/>
    </location>
</feature>
<dbReference type="InterPro" id="IPR050834">
    <property type="entry name" value="Glycosyltransf_2"/>
</dbReference>
<dbReference type="PANTHER" id="PTHR43685">
    <property type="entry name" value="GLYCOSYLTRANSFERASE"/>
    <property type="match status" value="1"/>
</dbReference>
<dbReference type="Pfam" id="PF00535">
    <property type="entry name" value="Glycos_transf_2"/>
    <property type="match status" value="1"/>
</dbReference>
<gene>
    <name evidence="2" type="ORF">FV141_09835</name>
</gene>
<dbReference type="PANTHER" id="PTHR43685:SF3">
    <property type="entry name" value="SLR2126 PROTEIN"/>
    <property type="match status" value="1"/>
</dbReference>
<proteinExistence type="predicted"/>
<dbReference type="Proteomes" id="UP000323565">
    <property type="component" value="Chromosome"/>
</dbReference>
<evidence type="ECO:0000259" key="1">
    <source>
        <dbReference type="Pfam" id="PF00535"/>
    </source>
</evidence>
<accession>A0ABX5ZAQ0</accession>
<reference evidence="2 3" key="1">
    <citation type="submission" date="2019-08" db="EMBL/GenBank/DDBJ databases">
        <title>Dermacoccus abyssi strain HZAU 226, whole genome Nanopore sequencing project.</title>
        <authorList>
            <person name="Guo A."/>
            <person name="Zhang X."/>
            <person name="Ruan Y."/>
            <person name="Liu W."/>
            <person name="Chen Q."/>
            <person name="Gu L."/>
        </authorList>
    </citation>
    <scope>NUCLEOTIDE SEQUENCE [LARGE SCALE GENOMIC DNA]</scope>
    <source>
        <strain evidence="2 3">HZAU 226</strain>
    </source>
</reference>
<evidence type="ECO:0000313" key="3">
    <source>
        <dbReference type="Proteomes" id="UP000323565"/>
    </source>
</evidence>
<keyword evidence="3" id="KW-1185">Reference proteome</keyword>
<name>A0ABX5ZAQ0_9MICO</name>
<organism evidence="2 3">
    <name type="scientific">Dermacoccus abyssi</name>
    <dbReference type="NCBI Taxonomy" id="322596"/>
    <lineage>
        <taxon>Bacteria</taxon>
        <taxon>Bacillati</taxon>
        <taxon>Actinomycetota</taxon>
        <taxon>Actinomycetes</taxon>
        <taxon>Micrococcales</taxon>
        <taxon>Dermacoccaceae</taxon>
        <taxon>Dermacoccus</taxon>
    </lineage>
</organism>
<dbReference type="InterPro" id="IPR001173">
    <property type="entry name" value="Glyco_trans_2-like"/>
</dbReference>
<dbReference type="SUPFAM" id="SSF53448">
    <property type="entry name" value="Nucleotide-diphospho-sugar transferases"/>
    <property type="match status" value="1"/>
</dbReference>
<dbReference type="Gene3D" id="3.90.550.10">
    <property type="entry name" value="Spore Coat Polysaccharide Biosynthesis Protein SpsA, Chain A"/>
    <property type="match status" value="1"/>
</dbReference>
<dbReference type="InterPro" id="IPR029044">
    <property type="entry name" value="Nucleotide-diphossugar_trans"/>
</dbReference>